<dbReference type="KEGG" id="fuv:JR347_17750"/>
<dbReference type="EMBL" id="CP070608">
    <property type="protein sequence ID" value="QSE97402.1"/>
    <property type="molecule type" value="Genomic_DNA"/>
</dbReference>
<keyword evidence="2" id="KW-1185">Reference proteome</keyword>
<dbReference type="RefSeq" id="WP_205721913.1">
    <property type="nucleotide sequence ID" value="NZ_CP070608.1"/>
</dbReference>
<dbReference type="AlphaFoldDB" id="A0A974WHM3"/>
<protein>
    <submittedName>
        <fullName evidence="1">Uncharacterized protein</fullName>
    </submittedName>
</protein>
<name>A0A974WHM3_9BACT</name>
<gene>
    <name evidence="1" type="ORF">JR347_17750</name>
</gene>
<dbReference type="Proteomes" id="UP000662783">
    <property type="component" value="Chromosome"/>
</dbReference>
<organism evidence="1 2">
    <name type="scientific">Fulvivirga lutea</name>
    <dbReference type="NCBI Taxonomy" id="2810512"/>
    <lineage>
        <taxon>Bacteria</taxon>
        <taxon>Pseudomonadati</taxon>
        <taxon>Bacteroidota</taxon>
        <taxon>Cytophagia</taxon>
        <taxon>Cytophagales</taxon>
        <taxon>Fulvivirgaceae</taxon>
        <taxon>Fulvivirga</taxon>
    </lineage>
</organism>
<proteinExistence type="predicted"/>
<evidence type="ECO:0000313" key="1">
    <source>
        <dbReference type="EMBL" id="QSE97402.1"/>
    </source>
</evidence>
<evidence type="ECO:0000313" key="2">
    <source>
        <dbReference type="Proteomes" id="UP000662783"/>
    </source>
</evidence>
<reference evidence="1" key="1">
    <citation type="submission" date="2021-02" db="EMBL/GenBank/DDBJ databases">
        <title>Fulvivirga sp. S481 isolated from sea water.</title>
        <authorList>
            <person name="Bae S.S."/>
            <person name="Baek K."/>
        </authorList>
    </citation>
    <scope>NUCLEOTIDE SEQUENCE</scope>
    <source>
        <strain evidence="1">S481</strain>
    </source>
</reference>
<accession>A0A974WHM3</accession>
<sequence>MTSDEKLDIINSFLSPMIKEKFSKAEIEKICKELYLCNTRDELSHKIDYYAMEFAHRGEIGNKKKES</sequence>